<feature type="region of interest" description="Disordered" evidence="1">
    <location>
        <begin position="192"/>
        <end position="212"/>
    </location>
</feature>
<protein>
    <submittedName>
        <fullName evidence="2">Uncharacterized protein</fullName>
    </submittedName>
</protein>
<sequence length="212" mass="23026">MSRQKRSSGPKPAVAFLTQAEAARNLQAKLDALAGVIESIKTRAGDATAEVLIGELPSSLRQFCAWQTGHLTQALPGLPQFGRNASQTLRASASSTARATALLAAVRLLRTERSRRTQQVGEKISAVKKQTLLVQKLQSAAEARLVIALRENQTLQDEVRRLRVQLDSLSNASADALQRKEKQIQQLREKLARLVKPGTTGASPPRPPRARG</sequence>
<dbReference type="KEGG" id="mpt:Mpe_B0199"/>
<dbReference type="KEGG" id="mpt:Mpe_A1202"/>
<evidence type="ECO:0000313" key="4">
    <source>
        <dbReference type="Proteomes" id="UP000000366"/>
    </source>
</evidence>
<evidence type="ECO:0000256" key="1">
    <source>
        <dbReference type="SAM" id="MobiDB-lite"/>
    </source>
</evidence>
<keyword evidence="4" id="KW-1185">Reference proteome</keyword>
<evidence type="ECO:0000313" key="3">
    <source>
        <dbReference type="EMBL" id="ABM96975.1"/>
    </source>
</evidence>
<gene>
    <name evidence="2" type="ordered locus">Mpe_A1202</name>
    <name evidence="3" type="ordered locus">Mpe_B0199</name>
</gene>
<dbReference type="AlphaFoldDB" id="A2SF26"/>
<dbReference type="Proteomes" id="UP000000366">
    <property type="component" value="Plasmid RPME01"/>
</dbReference>
<evidence type="ECO:0000313" key="2">
    <source>
        <dbReference type="EMBL" id="ABM94165.1"/>
    </source>
</evidence>
<dbReference type="RefSeq" id="WP_011828802.1">
    <property type="nucleotide sequence ID" value="NC_008825.1"/>
</dbReference>
<reference evidence="2 4" key="1">
    <citation type="journal article" date="2007" name="J. Bacteriol.">
        <title>Whole-genome analysis of the methyl tert-butyl ether-degrading beta-proteobacterium Methylibium petroleiphilum PM1.</title>
        <authorList>
            <person name="Kane S.R."/>
            <person name="Chakicherla A.Y."/>
            <person name="Chain P.S.G."/>
            <person name="Schmidt R."/>
            <person name="Shin M.W."/>
            <person name="Legler T.C."/>
            <person name="Scow K.M."/>
            <person name="Larimer F.W."/>
            <person name="Lucas S.M."/>
            <person name="Richardson P.M."/>
            <person name="Hristova K.R."/>
        </authorList>
    </citation>
    <scope>NUCLEOTIDE SEQUENCE [LARGE SCALE GENOMIC DNA]</scope>
    <source>
        <strain evidence="4">ATCC BAA-1232 / LMG 22953 / PM1</strain>
        <strain evidence="2">PM1</strain>
        <plasmid evidence="3">PM1</plasmid>
        <plasmid evidence="3 4">RPME01</plasmid>
    </source>
</reference>
<proteinExistence type="predicted"/>
<accession>A2SF26</accession>
<dbReference type="EMBL" id="CP000555">
    <property type="protein sequence ID" value="ABM94165.1"/>
    <property type="molecule type" value="Genomic_DNA"/>
</dbReference>
<dbReference type="EMBL" id="CP000556">
    <property type="protein sequence ID" value="ABM96975.1"/>
    <property type="molecule type" value="Genomic_DNA"/>
</dbReference>
<reference evidence="2" key="2">
    <citation type="submission" date="2007-01" db="EMBL/GenBank/DDBJ databases">
        <authorList>
            <person name="Copeland A."/>
            <person name="Lucas S."/>
            <person name="Lapidus A."/>
            <person name="Barry K."/>
            <person name="Detter J.C."/>
            <person name="Glavina del Rio T."/>
            <person name="Hammon N."/>
            <person name="Dalin E."/>
            <person name="Tice H."/>
            <person name="Pitluck S."/>
            <person name="Chain P."/>
            <person name="Malfatti S."/>
            <person name="Shin M."/>
            <person name="Vergez L."/>
            <person name="Schmutz J."/>
            <person name="Larimer F."/>
            <person name="Land M."/>
            <person name="Hauser L."/>
            <person name="Richardson P."/>
        </authorList>
    </citation>
    <scope>NUCLEOTIDE SEQUENCE</scope>
    <source>
        <strain evidence="2">PM1</strain>
        <plasmid evidence="3">RPME01</plasmid>
    </source>
</reference>
<name>A2SF26_METPP</name>
<dbReference type="Proteomes" id="UP000000366">
    <property type="component" value="Chromosome"/>
</dbReference>
<geneLocation type="plasmid" evidence="3 4">
    <name>RPME01</name>
</geneLocation>
<keyword evidence="3" id="KW-0614">Plasmid</keyword>
<dbReference type="STRING" id="420662.Mpe_A1202"/>
<organism evidence="2 4">
    <name type="scientific">Methylibium petroleiphilum (strain ATCC BAA-1232 / LMG 22953 / PM1)</name>
    <dbReference type="NCBI Taxonomy" id="420662"/>
    <lineage>
        <taxon>Bacteria</taxon>
        <taxon>Pseudomonadati</taxon>
        <taxon>Pseudomonadota</taxon>
        <taxon>Betaproteobacteria</taxon>
        <taxon>Burkholderiales</taxon>
        <taxon>Sphaerotilaceae</taxon>
        <taxon>Methylibium</taxon>
    </lineage>
</organism>
<dbReference type="HOGENOM" id="CLU_1298564_0_0_4"/>